<dbReference type="SUPFAM" id="SSF52540">
    <property type="entry name" value="P-loop containing nucleoside triphosphate hydrolases"/>
    <property type="match status" value="1"/>
</dbReference>
<evidence type="ECO:0000313" key="5">
    <source>
        <dbReference type="Proteomes" id="UP000220158"/>
    </source>
</evidence>
<dbReference type="GO" id="GO:0005525">
    <property type="term" value="F:GTP binding"/>
    <property type="evidence" value="ECO:0007669"/>
    <property type="project" value="InterPro"/>
</dbReference>
<feature type="domain" description="MnmE helical" evidence="3">
    <location>
        <begin position="317"/>
        <end position="704"/>
    </location>
</feature>
<dbReference type="SUPFAM" id="SSF103025">
    <property type="entry name" value="Folate-binding domain"/>
    <property type="match status" value="1"/>
</dbReference>
<dbReference type="Pfam" id="PF12631">
    <property type="entry name" value="MnmE_helical"/>
    <property type="match status" value="1"/>
</dbReference>
<dbReference type="OMA" id="IYCHGNP"/>
<dbReference type="OrthoDB" id="188276at2759"/>
<dbReference type="RefSeq" id="XP_028531920.1">
    <property type="nucleotide sequence ID" value="XM_028675319.1"/>
</dbReference>
<gene>
    <name evidence="4" type="ORF">PRELSG_0506900</name>
</gene>
<dbReference type="KEGG" id="prel:PRELSG_0506900"/>
<dbReference type="GO" id="GO:0030488">
    <property type="term" value="P:tRNA methylation"/>
    <property type="evidence" value="ECO:0007669"/>
    <property type="project" value="TreeGrafter"/>
</dbReference>
<dbReference type="EMBL" id="LN835300">
    <property type="protein sequence ID" value="CRG98911.1"/>
    <property type="molecule type" value="Genomic_DNA"/>
</dbReference>
<dbReference type="GO" id="GO:0005737">
    <property type="term" value="C:cytoplasm"/>
    <property type="evidence" value="ECO:0007669"/>
    <property type="project" value="TreeGrafter"/>
</dbReference>
<dbReference type="Pfam" id="PF01926">
    <property type="entry name" value="MMR_HSR1"/>
    <property type="match status" value="1"/>
</dbReference>
<proteinExistence type="predicted"/>
<dbReference type="AlphaFoldDB" id="A0A1J1H2Y1"/>
<name>A0A1J1H2Y1_PLARL</name>
<dbReference type="InterPro" id="IPR027368">
    <property type="entry name" value="MnmE_dom2"/>
</dbReference>
<keyword evidence="5" id="KW-1185">Reference proteome</keyword>
<dbReference type="InterPro" id="IPR025867">
    <property type="entry name" value="MnmE_helical"/>
</dbReference>
<dbReference type="PANTHER" id="PTHR42714:SF6">
    <property type="entry name" value="TRANSLATION INITIATION FACTOR IF-2"/>
    <property type="match status" value="1"/>
</dbReference>
<protein>
    <submittedName>
        <fullName evidence="4">GTPase, putative</fullName>
    </submittedName>
</protein>
<dbReference type="InterPro" id="IPR027417">
    <property type="entry name" value="P-loop_NTPase"/>
</dbReference>
<dbReference type="GO" id="GO:0002098">
    <property type="term" value="P:tRNA wobble uridine modification"/>
    <property type="evidence" value="ECO:0007669"/>
    <property type="project" value="TreeGrafter"/>
</dbReference>
<evidence type="ECO:0000259" key="1">
    <source>
        <dbReference type="Pfam" id="PF01926"/>
    </source>
</evidence>
<sequence length="707" mass="84275">MNRSFFFFLQYFVLIFFFYFCKGYKKKYNNASFFISLSSFYNNDKNHFIRKKKGNKNNEISNFFLNYTNKHNEGKQIRQKDILGYISNNEVLKIDYLKDGNLRNEYLNKLLSNKETIYALSSGNVLSAISVIRISGELSKIILEILLHKNSKNNLINFMKNTRNKRNTENYEIKRMKKKSEYSLDEIINLKKNFETRKLYMGELYDNDNNMIDKIMFSYFENPKSYTGEDVVEIYCHGNPFIVKEIMNEINNLNELFYKILKEEKENYFYNESNYNDISDEIKEKLYDLNDFIKIRESKKGEFTRRAFENNKMNMLEVEGLKELLYCRQKIQKKIALNYLNGYAKNIYLKLRKNLKKLLVYTQFKIDFEDEHTSTERERIKINNFFDEKVNDSIKSIKAILKKENVEDLSNSIDVLIFGNVNSGKSTLMNFICNDNISIVTKIKGSTIDIIQKNIQIENNSYNLCDSAGMITNIMSKPYYSKEGMMASEEFFLKKKKKKNIHKKLEFIGIKKTLTYLKKCSSAFILINIEHYVQDLKNIISIFNEYFNVTKKKKKKIPYFFLCVSKCDLKLSKSYKSIRKNIKRIILKYLNIHILKKISKKIFFISSKKGYNIDKMLRYFNKKMMKKRNIGYSKEQKIIFLPFERHKIYLKKSLKHLFFIKKNKENLTFDIIAEEIKLAVNSLNQIIGKFKKEQILNKILENFCIGK</sequence>
<dbReference type="InterPro" id="IPR006073">
    <property type="entry name" value="GTP-bd"/>
</dbReference>
<organism evidence="4 5">
    <name type="scientific">Plasmodium relictum</name>
    <dbReference type="NCBI Taxonomy" id="85471"/>
    <lineage>
        <taxon>Eukaryota</taxon>
        <taxon>Sar</taxon>
        <taxon>Alveolata</taxon>
        <taxon>Apicomplexa</taxon>
        <taxon>Aconoidasida</taxon>
        <taxon>Haemosporida</taxon>
        <taxon>Plasmodiidae</taxon>
        <taxon>Plasmodium</taxon>
        <taxon>Plasmodium (Haemamoeba)</taxon>
    </lineage>
</organism>
<dbReference type="CDD" id="cd14858">
    <property type="entry name" value="TrmE_N"/>
    <property type="match status" value="1"/>
</dbReference>
<dbReference type="GeneID" id="39735012"/>
<evidence type="ECO:0000259" key="3">
    <source>
        <dbReference type="Pfam" id="PF12631"/>
    </source>
</evidence>
<evidence type="ECO:0000313" key="4">
    <source>
        <dbReference type="EMBL" id="CRG98911.1"/>
    </source>
</evidence>
<feature type="domain" description="GTP-binding protein TrmE N-terminal" evidence="2">
    <location>
        <begin position="186"/>
        <end position="312"/>
    </location>
</feature>
<accession>A0A1J1H2Y1</accession>
<dbReference type="Gene3D" id="1.20.120.430">
    <property type="entry name" value="tRNA modification GTPase MnmE domain 2"/>
    <property type="match status" value="1"/>
</dbReference>
<dbReference type="VEuPathDB" id="PlasmoDB:PRELSG_0506900"/>
<evidence type="ECO:0000259" key="2">
    <source>
        <dbReference type="Pfam" id="PF10396"/>
    </source>
</evidence>
<feature type="domain" description="G" evidence="1">
    <location>
        <begin position="415"/>
        <end position="529"/>
    </location>
</feature>
<reference evidence="4 5" key="1">
    <citation type="submission" date="2015-04" db="EMBL/GenBank/DDBJ databases">
        <authorList>
            <consortium name="Pathogen Informatics"/>
        </authorList>
    </citation>
    <scope>NUCLEOTIDE SEQUENCE [LARGE SCALE GENOMIC DNA]</scope>
    <source>
        <strain evidence="4 5">SGS1</strain>
    </source>
</reference>
<dbReference type="Gene3D" id="3.30.1360.120">
    <property type="entry name" value="Probable tRNA modification gtpase trme, domain 1"/>
    <property type="match status" value="1"/>
</dbReference>
<dbReference type="Proteomes" id="UP000220158">
    <property type="component" value="Chromosome 5"/>
</dbReference>
<dbReference type="Gene3D" id="3.40.50.300">
    <property type="entry name" value="P-loop containing nucleotide triphosphate hydrolases"/>
    <property type="match status" value="1"/>
</dbReference>
<dbReference type="SUPFAM" id="SSF116878">
    <property type="entry name" value="TrmE connector domain"/>
    <property type="match status" value="1"/>
</dbReference>
<dbReference type="PANTHER" id="PTHR42714">
    <property type="entry name" value="TRNA MODIFICATION GTPASE GTPBP3"/>
    <property type="match status" value="1"/>
</dbReference>
<dbReference type="InterPro" id="IPR018948">
    <property type="entry name" value="GTP-bd_TrmE_N"/>
</dbReference>
<dbReference type="Pfam" id="PF10396">
    <property type="entry name" value="TrmE_N"/>
    <property type="match status" value="1"/>
</dbReference>
<dbReference type="InterPro" id="IPR027266">
    <property type="entry name" value="TrmE/GcvT-like"/>
</dbReference>